<name>N1PBG4_DOTSN</name>
<proteinExistence type="predicted"/>
<dbReference type="Proteomes" id="UP000016933">
    <property type="component" value="Unassembled WGS sequence"/>
</dbReference>
<reference evidence="3" key="1">
    <citation type="journal article" date="2012" name="PLoS Genet.">
        <title>The genomes of the fungal plant pathogens Cladosporium fulvum and Dothistroma septosporum reveal adaptation to different hosts and lifestyles but also signatures of common ancestry.</title>
        <authorList>
            <person name="de Wit P.J.G.M."/>
            <person name="van der Burgt A."/>
            <person name="Oekmen B."/>
            <person name="Stergiopoulos I."/>
            <person name="Abd-Elsalam K.A."/>
            <person name="Aerts A.L."/>
            <person name="Bahkali A.H."/>
            <person name="Beenen H.G."/>
            <person name="Chettri P."/>
            <person name="Cox M.P."/>
            <person name="Datema E."/>
            <person name="de Vries R.P."/>
            <person name="Dhillon B."/>
            <person name="Ganley A.R."/>
            <person name="Griffiths S.A."/>
            <person name="Guo Y."/>
            <person name="Hamelin R.C."/>
            <person name="Henrissat B."/>
            <person name="Kabir M.S."/>
            <person name="Jashni M.K."/>
            <person name="Kema G."/>
            <person name="Klaubauf S."/>
            <person name="Lapidus A."/>
            <person name="Levasseur A."/>
            <person name="Lindquist E."/>
            <person name="Mehrabi R."/>
            <person name="Ohm R.A."/>
            <person name="Owen T.J."/>
            <person name="Salamov A."/>
            <person name="Schwelm A."/>
            <person name="Schijlen E."/>
            <person name="Sun H."/>
            <person name="van den Burg H.A."/>
            <person name="van Ham R.C.H.J."/>
            <person name="Zhang S."/>
            <person name="Goodwin S.B."/>
            <person name="Grigoriev I.V."/>
            <person name="Collemare J."/>
            <person name="Bradshaw R.E."/>
        </authorList>
    </citation>
    <scope>NUCLEOTIDE SEQUENCE [LARGE SCALE GENOMIC DNA]</scope>
    <source>
        <strain evidence="3">NZE10 / CBS 128990</strain>
    </source>
</reference>
<gene>
    <name evidence="2" type="ORF">DOTSEDRAFT_75731</name>
</gene>
<reference evidence="2 3" key="2">
    <citation type="journal article" date="2012" name="PLoS Pathog.">
        <title>Diverse lifestyles and strategies of plant pathogenesis encoded in the genomes of eighteen Dothideomycetes fungi.</title>
        <authorList>
            <person name="Ohm R.A."/>
            <person name="Feau N."/>
            <person name="Henrissat B."/>
            <person name="Schoch C.L."/>
            <person name="Horwitz B.A."/>
            <person name="Barry K.W."/>
            <person name="Condon B.J."/>
            <person name="Copeland A.C."/>
            <person name="Dhillon B."/>
            <person name="Glaser F."/>
            <person name="Hesse C.N."/>
            <person name="Kosti I."/>
            <person name="LaButti K."/>
            <person name="Lindquist E.A."/>
            <person name="Lucas S."/>
            <person name="Salamov A.A."/>
            <person name="Bradshaw R.E."/>
            <person name="Ciuffetti L."/>
            <person name="Hamelin R.C."/>
            <person name="Kema G.H.J."/>
            <person name="Lawrence C."/>
            <person name="Scott J.A."/>
            <person name="Spatafora J.W."/>
            <person name="Turgeon B.G."/>
            <person name="de Wit P.J.G.M."/>
            <person name="Zhong S."/>
            <person name="Goodwin S.B."/>
            <person name="Grigoriev I.V."/>
        </authorList>
    </citation>
    <scope>NUCLEOTIDE SEQUENCE [LARGE SCALE GENOMIC DNA]</scope>
    <source>
        <strain evidence="3">NZE10 / CBS 128990</strain>
    </source>
</reference>
<organism evidence="2 3">
    <name type="scientific">Dothistroma septosporum (strain NZE10 / CBS 128990)</name>
    <name type="common">Red band needle blight fungus</name>
    <name type="synonym">Mycosphaerella pini</name>
    <dbReference type="NCBI Taxonomy" id="675120"/>
    <lineage>
        <taxon>Eukaryota</taxon>
        <taxon>Fungi</taxon>
        <taxon>Dikarya</taxon>
        <taxon>Ascomycota</taxon>
        <taxon>Pezizomycotina</taxon>
        <taxon>Dothideomycetes</taxon>
        <taxon>Dothideomycetidae</taxon>
        <taxon>Mycosphaerellales</taxon>
        <taxon>Mycosphaerellaceae</taxon>
        <taxon>Dothistroma</taxon>
    </lineage>
</organism>
<keyword evidence="3" id="KW-1185">Reference proteome</keyword>
<dbReference type="HOGENOM" id="CLU_813867_0_0_1"/>
<feature type="compositionally biased region" description="Polar residues" evidence="1">
    <location>
        <begin position="80"/>
        <end position="95"/>
    </location>
</feature>
<dbReference type="AlphaFoldDB" id="N1PBG4"/>
<evidence type="ECO:0000313" key="2">
    <source>
        <dbReference type="EMBL" id="EME38262.1"/>
    </source>
</evidence>
<accession>N1PBG4</accession>
<evidence type="ECO:0000256" key="1">
    <source>
        <dbReference type="SAM" id="MobiDB-lite"/>
    </source>
</evidence>
<sequence length="341" mass="38488">MVADTEETAKNRLHNDRSGCHRLCIWSSETSQNILRRYFEACNVMVRAKSTSATRPNVPDLIEPLRIWARQWRHDLLDGTSGTCGATPPNSSSRQPFCPRRDLNRSWRTPGPSVIRRKDQDPPTMVEPAIHRNIRMELGLSPRQSMADSGIGAPLVQPNAFPAVPTNEAAAVRRHNTGDSGVAVGAAPHHMQRISSRIERAQDRYPTTIVQPFPRPTEHFPSAGESAQVEPASIPFVPARRPTAYERNRHELGRRVQTDMTLHFDERQRQVSDGLEWTELRGIWSPLWMPSARASETRSAAIATNLCRQLQEVFGVGNEEILHPPHPDRRVWLANLGRDTR</sequence>
<dbReference type="EMBL" id="KB446547">
    <property type="protein sequence ID" value="EME38262.1"/>
    <property type="molecule type" value="Genomic_DNA"/>
</dbReference>
<feature type="region of interest" description="Disordered" evidence="1">
    <location>
        <begin position="79"/>
        <end position="125"/>
    </location>
</feature>
<protein>
    <submittedName>
        <fullName evidence="2">Uncharacterized protein</fullName>
    </submittedName>
</protein>
<evidence type="ECO:0000313" key="3">
    <source>
        <dbReference type="Proteomes" id="UP000016933"/>
    </source>
</evidence>